<evidence type="ECO:0000313" key="2">
    <source>
        <dbReference type="EMBL" id="OEV02046.1"/>
    </source>
</evidence>
<reference evidence="2 3" key="1">
    <citation type="journal article" date="2016" name="Front. Microbiol.">
        <title>Comparative Genomics Analysis of Streptomyces Species Reveals Their Adaptation to the Marine Environment and Their Diversity at the Genomic Level.</title>
        <authorList>
            <person name="Tian X."/>
            <person name="Zhang Z."/>
            <person name="Yang T."/>
            <person name="Chen M."/>
            <person name="Li J."/>
            <person name="Chen F."/>
            <person name="Yang J."/>
            <person name="Li W."/>
            <person name="Zhang B."/>
            <person name="Zhang Z."/>
            <person name="Wu J."/>
            <person name="Zhang C."/>
            <person name="Long L."/>
            <person name="Xiao J."/>
        </authorList>
    </citation>
    <scope>NUCLEOTIDE SEQUENCE [LARGE SCALE GENOMIC DNA]</scope>
    <source>
        <strain evidence="2 3">SCSIO M10379</strain>
    </source>
</reference>
<dbReference type="InterPro" id="IPR016193">
    <property type="entry name" value="Cytidine_deaminase-like"/>
</dbReference>
<dbReference type="EMBL" id="LJGV01000021">
    <property type="protein sequence ID" value="OEV02046.1"/>
    <property type="molecule type" value="Genomic_DNA"/>
</dbReference>
<dbReference type="RefSeq" id="WP_027759833.1">
    <property type="nucleotide sequence ID" value="NZ_LJGV01000021.1"/>
</dbReference>
<organism evidence="2 3">
    <name type="scientific">Streptomyces qinglanensis</name>
    <dbReference type="NCBI Taxonomy" id="943816"/>
    <lineage>
        <taxon>Bacteria</taxon>
        <taxon>Bacillati</taxon>
        <taxon>Actinomycetota</taxon>
        <taxon>Actinomycetes</taxon>
        <taxon>Kitasatosporales</taxon>
        <taxon>Streptomycetaceae</taxon>
        <taxon>Streptomyces</taxon>
    </lineage>
</organism>
<protein>
    <submittedName>
        <fullName evidence="2">Cytosine deaminase</fullName>
    </submittedName>
</protein>
<name>A0A1E7KDR0_9ACTN</name>
<dbReference type="InterPro" id="IPR002125">
    <property type="entry name" value="CMP_dCMP_dom"/>
</dbReference>
<comment type="caution">
    <text evidence="2">The sequence shown here is derived from an EMBL/GenBank/DDBJ whole genome shotgun (WGS) entry which is preliminary data.</text>
</comment>
<feature type="domain" description="CMP/dCMP-type deaminase" evidence="1">
    <location>
        <begin position="7"/>
        <end position="118"/>
    </location>
</feature>
<evidence type="ECO:0000259" key="1">
    <source>
        <dbReference type="PROSITE" id="PS51747"/>
    </source>
</evidence>
<sequence>MSEPTRAPWDLMTKAVELCIQHVDSGGPPFVGQLLHSDGQVSAPGVNLVLETGDPTAHAEITAIRQAVREYGPAGIRGAVLLATGEPCGMCYRFAAAHGIAEVHYAVGRDTAAAWGFDYRSGYPSGGTEPLSLERDARQLPVRRALVPFTRYRALHHPASI</sequence>
<dbReference type="PANTHER" id="PTHR11079">
    <property type="entry name" value="CYTOSINE DEAMINASE FAMILY MEMBER"/>
    <property type="match status" value="1"/>
</dbReference>
<dbReference type="Pfam" id="PF00383">
    <property type="entry name" value="dCMP_cyt_deam_1"/>
    <property type="match status" value="1"/>
</dbReference>
<evidence type="ECO:0000313" key="3">
    <source>
        <dbReference type="Proteomes" id="UP000175829"/>
    </source>
</evidence>
<proteinExistence type="predicted"/>
<dbReference type="SUPFAM" id="SSF53927">
    <property type="entry name" value="Cytidine deaminase-like"/>
    <property type="match status" value="1"/>
</dbReference>
<accession>A0A1E7KDR0</accession>
<dbReference type="PANTHER" id="PTHR11079:SF161">
    <property type="entry name" value="CMP_DCMP-TYPE DEAMINASE DOMAIN-CONTAINING PROTEIN"/>
    <property type="match status" value="1"/>
</dbReference>
<dbReference type="PROSITE" id="PS51747">
    <property type="entry name" value="CYT_DCMP_DEAMINASES_2"/>
    <property type="match status" value="1"/>
</dbReference>
<dbReference type="PATRIC" id="fig|943816.4.peg.5465"/>
<gene>
    <name evidence="2" type="ORF">AN217_01890</name>
</gene>
<dbReference type="GO" id="GO:0006152">
    <property type="term" value="P:purine nucleoside catabolic process"/>
    <property type="evidence" value="ECO:0007669"/>
    <property type="project" value="TreeGrafter"/>
</dbReference>
<dbReference type="AlphaFoldDB" id="A0A1E7KDR0"/>
<dbReference type="Gene3D" id="3.40.140.10">
    <property type="entry name" value="Cytidine Deaminase, domain 2"/>
    <property type="match status" value="1"/>
</dbReference>
<dbReference type="GO" id="GO:0047974">
    <property type="term" value="F:guanosine deaminase activity"/>
    <property type="evidence" value="ECO:0007669"/>
    <property type="project" value="TreeGrafter"/>
</dbReference>
<dbReference type="CDD" id="cd01285">
    <property type="entry name" value="nucleoside_deaminase"/>
    <property type="match status" value="1"/>
</dbReference>
<dbReference type="Proteomes" id="UP000175829">
    <property type="component" value="Unassembled WGS sequence"/>
</dbReference>